<dbReference type="AlphaFoldDB" id="A0A1Z1MGR8"/>
<keyword evidence="4" id="KW-0699">rRNA-binding</keyword>
<dbReference type="Pfam" id="PF00276">
    <property type="entry name" value="Ribosomal_L23"/>
    <property type="match status" value="1"/>
</dbReference>
<keyword evidence="5" id="KW-0934">Plastid</keyword>
<dbReference type="GO" id="GO:0003735">
    <property type="term" value="F:structural constituent of ribosome"/>
    <property type="evidence" value="ECO:0007669"/>
    <property type="project" value="InterPro"/>
</dbReference>
<gene>
    <name evidence="4 5" type="primary">rpl23</name>
</gene>
<comment type="subunit">
    <text evidence="4">Part of the 50S ribosomal subunit.</text>
</comment>
<reference evidence="5" key="1">
    <citation type="journal article" date="2017" name="J. Phycol.">
        <title>Analysis of chloroplast genomes and a supermatrix inform reclassification of the Rhodomelaceae (Rhodophyta).</title>
        <authorList>
            <person name="Diaz-Tapia P."/>
            <person name="Maggs C.A."/>
            <person name="West J.A."/>
            <person name="Verbruggen H."/>
        </authorList>
    </citation>
    <scope>NUCLEOTIDE SEQUENCE</scope>
    <source>
        <strain evidence="5">PD0001</strain>
    </source>
</reference>
<dbReference type="PANTHER" id="PTHR11620">
    <property type="entry name" value="60S RIBOSOMAL PROTEIN L23A"/>
    <property type="match status" value="1"/>
</dbReference>
<comment type="similarity">
    <text evidence="1 4">Belongs to the universal ribosomal protein uL23 family.</text>
</comment>
<dbReference type="GO" id="GO:0006412">
    <property type="term" value="P:translation"/>
    <property type="evidence" value="ECO:0007669"/>
    <property type="project" value="UniProtKB-UniRule"/>
</dbReference>
<dbReference type="GO" id="GO:0005840">
    <property type="term" value="C:ribosome"/>
    <property type="evidence" value="ECO:0007669"/>
    <property type="project" value="UniProtKB-KW"/>
</dbReference>
<keyword evidence="5" id="KW-0150">Chloroplast</keyword>
<dbReference type="Gene3D" id="3.30.70.330">
    <property type="match status" value="1"/>
</dbReference>
<dbReference type="GO" id="GO:0009507">
    <property type="term" value="C:chloroplast"/>
    <property type="evidence" value="ECO:0007669"/>
    <property type="project" value="UniProtKB-SubCell"/>
</dbReference>
<evidence type="ECO:0000256" key="2">
    <source>
        <dbReference type="ARBA" id="ARBA00022980"/>
    </source>
</evidence>
<dbReference type="EMBL" id="MF101435">
    <property type="protein sequence ID" value="ARW65015.1"/>
    <property type="molecule type" value="Genomic_DNA"/>
</dbReference>
<protein>
    <recommendedName>
        <fullName evidence="4">Large ribosomal subunit protein uL23c</fullName>
    </recommendedName>
</protein>
<comment type="function">
    <text evidence="4">Binds to 23S rRNA.</text>
</comment>
<geneLocation type="chloroplast" evidence="5"/>
<proteinExistence type="inferred from homology"/>
<dbReference type="SUPFAM" id="SSF54189">
    <property type="entry name" value="Ribosomal proteins S24e, L23 and L15e"/>
    <property type="match status" value="1"/>
</dbReference>
<evidence type="ECO:0000256" key="1">
    <source>
        <dbReference type="ARBA" id="ARBA00006700"/>
    </source>
</evidence>
<keyword evidence="4" id="KW-0694">RNA-binding</keyword>
<evidence type="ECO:0000313" key="5">
    <source>
        <dbReference type="EMBL" id="ARW65015.1"/>
    </source>
</evidence>
<comment type="subcellular location">
    <subcellularLocation>
        <location evidence="4">Plastid</location>
        <location evidence="4">Chloroplast</location>
    </subcellularLocation>
</comment>
<evidence type="ECO:0000256" key="3">
    <source>
        <dbReference type="ARBA" id="ARBA00023274"/>
    </source>
</evidence>
<dbReference type="NCBIfam" id="NF004363">
    <property type="entry name" value="PRK05738.2-4"/>
    <property type="match status" value="1"/>
</dbReference>
<evidence type="ECO:0000256" key="4">
    <source>
        <dbReference type="HAMAP-Rule" id="MF_01369"/>
    </source>
</evidence>
<dbReference type="InterPro" id="IPR012678">
    <property type="entry name" value="Ribosomal_uL23/eL15/eS24_sf"/>
</dbReference>
<keyword evidence="2 4" id="KW-0689">Ribosomal protein</keyword>
<dbReference type="GO" id="GO:1990904">
    <property type="term" value="C:ribonucleoprotein complex"/>
    <property type="evidence" value="ECO:0007669"/>
    <property type="project" value="UniProtKB-KW"/>
</dbReference>
<dbReference type="InterPro" id="IPR012677">
    <property type="entry name" value="Nucleotide-bd_a/b_plait_sf"/>
</dbReference>
<sequence length="98" mass="11425">MNKINPDIIRYPIITDKTTKDLEKNKYCFSVIKNASKKEIKKSIEAIFNVKVKKINTLRMPPKTKTIGKFKGKVANNKRAIVQLHEEYSINLFDNEEQ</sequence>
<name>A0A1Z1MGR8_9FLOR</name>
<accession>A0A1Z1MGR8</accession>
<dbReference type="GO" id="GO:0019843">
    <property type="term" value="F:rRNA binding"/>
    <property type="evidence" value="ECO:0007669"/>
    <property type="project" value="UniProtKB-UniRule"/>
</dbReference>
<dbReference type="HAMAP" id="MF_01369_B">
    <property type="entry name" value="Ribosomal_uL23_B"/>
    <property type="match status" value="1"/>
</dbReference>
<organism evidence="5">
    <name type="scientific">Polysiphonia sertularioides</name>
    <dbReference type="NCBI Taxonomy" id="945028"/>
    <lineage>
        <taxon>Eukaryota</taxon>
        <taxon>Rhodophyta</taxon>
        <taxon>Florideophyceae</taxon>
        <taxon>Rhodymeniophycidae</taxon>
        <taxon>Ceramiales</taxon>
        <taxon>Rhodomelaceae</taxon>
        <taxon>Polysiphonioideae</taxon>
        <taxon>Polysiphonia</taxon>
    </lineage>
</organism>
<keyword evidence="3 4" id="KW-0687">Ribonucleoprotein</keyword>
<dbReference type="InterPro" id="IPR013025">
    <property type="entry name" value="Ribosomal_uL23-like"/>
</dbReference>